<dbReference type="InterPro" id="IPR006027">
    <property type="entry name" value="NusB_RsmB_TIM44"/>
</dbReference>
<dbReference type="InterPro" id="IPR035926">
    <property type="entry name" value="NusB-like_sf"/>
</dbReference>
<evidence type="ECO:0000313" key="4">
    <source>
        <dbReference type="Proteomes" id="UP000249865"/>
    </source>
</evidence>
<sequence>MIIDEKKILFLLKIYEKRTRIINYIYQCELFNISLNIEELLINNDILEEDLKILKSIEHQYSLLKSILIKTLSSDWSYERVLPYLRAVIIYGIYELMFNTPNVVINELINITKLHCPGNAYKFVNKVLDLVASKLHKK</sequence>
<dbReference type="Gene3D" id="1.10.940.10">
    <property type="entry name" value="NusB-like"/>
    <property type="match status" value="1"/>
</dbReference>
<feature type="domain" description="NusB/RsmB/TIM44" evidence="2">
    <location>
        <begin position="53"/>
        <end position="131"/>
    </location>
</feature>
<evidence type="ECO:0000256" key="1">
    <source>
        <dbReference type="ARBA" id="ARBA00022884"/>
    </source>
</evidence>
<dbReference type="EMBL" id="CP030103">
    <property type="protein sequence ID" value="AWX43004.1"/>
    <property type="molecule type" value="Genomic_DNA"/>
</dbReference>
<dbReference type="SUPFAM" id="SSF48013">
    <property type="entry name" value="NusB-like"/>
    <property type="match status" value="1"/>
</dbReference>
<dbReference type="GO" id="GO:0006355">
    <property type="term" value="P:regulation of DNA-templated transcription"/>
    <property type="evidence" value="ECO:0007669"/>
    <property type="project" value="InterPro"/>
</dbReference>
<proteinExistence type="predicted"/>
<gene>
    <name evidence="3" type="ORF">DK849_01420</name>
</gene>
<dbReference type="OrthoDB" id="389272at2"/>
<dbReference type="GO" id="GO:0003723">
    <property type="term" value="F:RNA binding"/>
    <property type="evidence" value="ECO:0007669"/>
    <property type="project" value="UniProtKB-KW"/>
</dbReference>
<dbReference type="Proteomes" id="UP000249865">
    <property type="component" value="Chromosome"/>
</dbReference>
<dbReference type="AlphaFoldDB" id="A0A2Z4LN42"/>
<name>A0A2Z4LN42_9BACT</name>
<organism evidence="3 4">
    <name type="scientific">Metamycoplasma cloacale</name>
    <dbReference type="NCBI Taxonomy" id="92401"/>
    <lineage>
        <taxon>Bacteria</taxon>
        <taxon>Bacillati</taxon>
        <taxon>Mycoplasmatota</taxon>
        <taxon>Mycoplasmoidales</taxon>
        <taxon>Metamycoplasmataceae</taxon>
        <taxon>Metamycoplasma</taxon>
    </lineage>
</organism>
<reference evidence="4" key="1">
    <citation type="submission" date="2018-06" db="EMBL/GenBank/DDBJ databases">
        <title>Complete genome sequences of Mycoplasma anatis, M. anseris and M. cloacale type strains.</title>
        <authorList>
            <person name="Grozner D."/>
            <person name="Forro B."/>
            <person name="Sulyok K.M."/>
            <person name="Marton S."/>
            <person name="Kreizinger Z."/>
            <person name="Banyai K."/>
            <person name="Gyuranecz M."/>
        </authorList>
    </citation>
    <scope>NUCLEOTIDE SEQUENCE [LARGE SCALE GENOMIC DNA]</scope>
    <source>
        <strain evidence="4">NCTC 10199</strain>
    </source>
</reference>
<evidence type="ECO:0000313" key="3">
    <source>
        <dbReference type="EMBL" id="AWX43004.1"/>
    </source>
</evidence>
<evidence type="ECO:0000259" key="2">
    <source>
        <dbReference type="Pfam" id="PF01029"/>
    </source>
</evidence>
<protein>
    <submittedName>
        <fullName evidence="3">Transcription antitermination protein NusB</fullName>
    </submittedName>
</protein>
<keyword evidence="4" id="KW-1185">Reference proteome</keyword>
<keyword evidence="1" id="KW-0694">RNA-binding</keyword>
<dbReference type="KEGG" id="mclo:DK849_01420"/>
<dbReference type="Pfam" id="PF01029">
    <property type="entry name" value="NusB"/>
    <property type="match status" value="1"/>
</dbReference>
<accession>A0A2Z4LN42</accession>